<evidence type="ECO:0000256" key="1">
    <source>
        <dbReference type="SAM" id="Phobius"/>
    </source>
</evidence>
<sequence length="67" mass="7181">MIILEIIVSIVGGGLFGFITGIILGSFIQTGDELALHAVYYGAIIGLIILLIWKVNNLTQGGNHEQK</sequence>
<comment type="caution">
    <text evidence="2">The sequence shown here is derived from an EMBL/GenBank/DDBJ whole genome shotgun (WGS) entry which is preliminary data.</text>
</comment>
<gene>
    <name evidence="2" type="ORF">CEY16_12870</name>
</gene>
<proteinExistence type="predicted"/>
<evidence type="ECO:0000313" key="3">
    <source>
        <dbReference type="Proteomes" id="UP000243524"/>
    </source>
</evidence>
<protein>
    <submittedName>
        <fullName evidence="2">Uncharacterized protein</fullName>
    </submittedName>
</protein>
<feature type="transmembrane region" description="Helical" evidence="1">
    <location>
        <begin position="34"/>
        <end position="53"/>
    </location>
</feature>
<dbReference type="Proteomes" id="UP000243524">
    <property type="component" value="Unassembled WGS sequence"/>
</dbReference>
<name>A0A2I0QQT8_9BACI</name>
<dbReference type="RefSeq" id="WP_101332455.1">
    <property type="nucleotide sequence ID" value="NZ_PJNH01000004.1"/>
</dbReference>
<feature type="transmembrane region" description="Helical" evidence="1">
    <location>
        <begin position="7"/>
        <end position="28"/>
    </location>
</feature>
<organism evidence="2 3">
    <name type="scientific">Halalkalibacillus sediminis</name>
    <dbReference type="NCBI Taxonomy" id="2018042"/>
    <lineage>
        <taxon>Bacteria</taxon>
        <taxon>Bacillati</taxon>
        <taxon>Bacillota</taxon>
        <taxon>Bacilli</taxon>
        <taxon>Bacillales</taxon>
        <taxon>Bacillaceae</taxon>
        <taxon>Halalkalibacillus</taxon>
    </lineage>
</organism>
<keyword evidence="1" id="KW-0472">Membrane</keyword>
<dbReference type="EMBL" id="PJNH01000004">
    <property type="protein sequence ID" value="PKR76705.1"/>
    <property type="molecule type" value="Genomic_DNA"/>
</dbReference>
<accession>A0A2I0QQT8</accession>
<reference evidence="2 3" key="1">
    <citation type="submission" date="2017-06" db="EMBL/GenBank/DDBJ databases">
        <title>the draft geome sequence of Illustriluteabacillus marina B3227.</title>
        <authorList>
            <person name="He R.-H."/>
            <person name="Du Z.-J."/>
        </authorList>
    </citation>
    <scope>NUCLEOTIDE SEQUENCE [LARGE SCALE GENOMIC DNA]</scope>
    <source>
        <strain evidence="2 3">B3227</strain>
    </source>
</reference>
<keyword evidence="1" id="KW-1133">Transmembrane helix</keyword>
<evidence type="ECO:0000313" key="2">
    <source>
        <dbReference type="EMBL" id="PKR76705.1"/>
    </source>
</evidence>
<keyword evidence="1" id="KW-0812">Transmembrane</keyword>
<dbReference type="AlphaFoldDB" id="A0A2I0QQT8"/>
<keyword evidence="3" id="KW-1185">Reference proteome</keyword>